<evidence type="ECO:0000256" key="2">
    <source>
        <dbReference type="ARBA" id="ARBA00022692"/>
    </source>
</evidence>
<dbReference type="GO" id="GO:0032979">
    <property type="term" value="P:protein insertion into mitochondrial inner membrane from matrix"/>
    <property type="evidence" value="ECO:0007669"/>
    <property type="project" value="TreeGrafter"/>
</dbReference>
<gene>
    <name evidence="7" type="ORF">QR98_0002760</name>
</gene>
<dbReference type="GO" id="GO:0032977">
    <property type="term" value="F:membrane insertase activity"/>
    <property type="evidence" value="ECO:0007669"/>
    <property type="project" value="InterPro"/>
</dbReference>
<comment type="similarity">
    <text evidence="5">Belongs to the OXA1/ALB3/YidC family.</text>
</comment>
<dbReference type="OrthoDB" id="2148490at2759"/>
<evidence type="ECO:0000256" key="5">
    <source>
        <dbReference type="RuleBase" id="RU003945"/>
    </source>
</evidence>
<evidence type="ECO:0000313" key="8">
    <source>
        <dbReference type="Proteomes" id="UP000616769"/>
    </source>
</evidence>
<dbReference type="VEuPathDB" id="VectorBase:SSCA010350"/>
<evidence type="ECO:0000313" key="7">
    <source>
        <dbReference type="EMBL" id="KPL97561.1"/>
    </source>
</evidence>
<dbReference type="CDD" id="cd20069">
    <property type="entry name" value="5TM_Oxa1-like"/>
    <property type="match status" value="1"/>
</dbReference>
<keyword evidence="3" id="KW-1133">Transmembrane helix</keyword>
<evidence type="ECO:0000256" key="4">
    <source>
        <dbReference type="ARBA" id="ARBA00023136"/>
    </source>
</evidence>
<comment type="caution">
    <text evidence="7">The sequence shown here is derived from an EMBL/GenBank/DDBJ whole genome shotgun (WGS) entry which is preliminary data.</text>
</comment>
<dbReference type="Pfam" id="PF02096">
    <property type="entry name" value="60KD_IMP"/>
    <property type="match status" value="1"/>
</dbReference>
<accession>A0A131ZUA6</accession>
<keyword evidence="4" id="KW-0472">Membrane</keyword>
<evidence type="ECO:0000256" key="3">
    <source>
        <dbReference type="ARBA" id="ARBA00022989"/>
    </source>
</evidence>
<feature type="domain" description="Membrane insertase YidC/Oxa/ALB C-terminal" evidence="6">
    <location>
        <begin position="5"/>
        <end position="203"/>
    </location>
</feature>
<dbReference type="Proteomes" id="UP000616769">
    <property type="component" value="Unassembled WGS sequence"/>
</dbReference>
<proteinExistence type="inferred from homology"/>
<sequence>MARGLIAFPLTVLQRRILLRYEKLKPEIEALSMSLRNRIAEEAYLAGISQKKSQQIFLKEMTKGINRLIVRDNCHPLKASLVTFFQIPNFARIYPDPNDPQLLQTYEQLQTEGIFWFSNLTVPDPIGLLPFATILINLSIIQMHVAERRRLNIKDSKFIKIITNFSRILSFGLLIVGLTLPADMSYYWFVSSSFGLLQNIILRNPKMKSILKIK</sequence>
<dbReference type="PANTHER" id="PTHR12428">
    <property type="entry name" value="OXA1"/>
    <property type="match status" value="1"/>
</dbReference>
<dbReference type="InterPro" id="IPR001708">
    <property type="entry name" value="YidC/ALB3/OXA1/COX18"/>
</dbReference>
<dbReference type="EMBL" id="JXLN01000335">
    <property type="protein sequence ID" value="KPL97561.1"/>
    <property type="molecule type" value="Genomic_DNA"/>
</dbReference>
<evidence type="ECO:0000259" key="6">
    <source>
        <dbReference type="Pfam" id="PF02096"/>
    </source>
</evidence>
<organism evidence="7 8">
    <name type="scientific">Sarcoptes scabiei</name>
    <name type="common">Itch mite</name>
    <name type="synonym">Acarus scabiei</name>
    <dbReference type="NCBI Taxonomy" id="52283"/>
    <lineage>
        <taxon>Eukaryota</taxon>
        <taxon>Metazoa</taxon>
        <taxon>Ecdysozoa</taxon>
        <taxon>Arthropoda</taxon>
        <taxon>Chelicerata</taxon>
        <taxon>Arachnida</taxon>
        <taxon>Acari</taxon>
        <taxon>Acariformes</taxon>
        <taxon>Sarcoptiformes</taxon>
        <taxon>Astigmata</taxon>
        <taxon>Psoroptidia</taxon>
        <taxon>Sarcoptoidea</taxon>
        <taxon>Sarcoptidae</taxon>
        <taxon>Sarcoptinae</taxon>
        <taxon>Sarcoptes</taxon>
    </lineage>
</organism>
<dbReference type="GO" id="GO:0033617">
    <property type="term" value="P:mitochondrial respiratory chain complex IV assembly"/>
    <property type="evidence" value="ECO:0007669"/>
    <property type="project" value="TreeGrafter"/>
</dbReference>
<reference evidence="7 8" key="1">
    <citation type="journal article" date="2015" name="Parasit. Vectors">
        <title>Draft genome of the scabies mite.</title>
        <authorList>
            <person name="Rider S.D.Jr."/>
            <person name="Morgan M.S."/>
            <person name="Arlian L.G."/>
        </authorList>
    </citation>
    <scope>NUCLEOTIDE SEQUENCE [LARGE SCALE GENOMIC DNA]</scope>
    <source>
        <strain evidence="7">Arlian Lab</strain>
    </source>
</reference>
<comment type="subcellular location">
    <subcellularLocation>
        <location evidence="1 5">Membrane</location>
        <topology evidence="1 5">Multi-pass membrane protein</topology>
    </subcellularLocation>
</comment>
<name>A0A131ZUA6_SARSC</name>
<protein>
    <submittedName>
        <fullName evidence="7">Mitochondrial inner membrane protein COX18-like protein</fullName>
    </submittedName>
</protein>
<dbReference type="InterPro" id="IPR028055">
    <property type="entry name" value="YidC/Oxa/ALB_C"/>
</dbReference>
<evidence type="ECO:0000256" key="1">
    <source>
        <dbReference type="ARBA" id="ARBA00004141"/>
    </source>
</evidence>
<dbReference type="PANTHER" id="PTHR12428:SF65">
    <property type="entry name" value="CYTOCHROME C OXIDASE ASSEMBLY PROTEIN COX18, MITOCHONDRIAL"/>
    <property type="match status" value="1"/>
</dbReference>
<dbReference type="GO" id="GO:0005743">
    <property type="term" value="C:mitochondrial inner membrane"/>
    <property type="evidence" value="ECO:0007669"/>
    <property type="project" value="TreeGrafter"/>
</dbReference>
<dbReference type="AlphaFoldDB" id="A0A131ZUA6"/>
<keyword evidence="2 5" id="KW-0812">Transmembrane</keyword>